<dbReference type="CDD" id="cd14837">
    <property type="entry name" value="AP3_Mu_N"/>
    <property type="match status" value="1"/>
</dbReference>
<dbReference type="GO" id="GO:0016192">
    <property type="term" value="P:vesicle-mediated transport"/>
    <property type="evidence" value="ECO:0007669"/>
    <property type="project" value="InterPro"/>
</dbReference>
<dbReference type="EMBL" id="KL367518">
    <property type="protein sequence ID" value="KFD67110.1"/>
    <property type="molecule type" value="Genomic_DNA"/>
</dbReference>
<dbReference type="InterPro" id="IPR000631">
    <property type="entry name" value="CARKD"/>
</dbReference>
<dbReference type="PROSITE" id="PS01049">
    <property type="entry name" value="YJEF_C_1"/>
    <property type="match status" value="1"/>
</dbReference>
<dbReference type="InterPro" id="IPR029056">
    <property type="entry name" value="Ribokinase-like"/>
</dbReference>
<evidence type="ECO:0000256" key="3">
    <source>
        <dbReference type="ARBA" id="ARBA00022448"/>
    </source>
</evidence>
<comment type="similarity">
    <text evidence="2">Belongs to the TPD52 family.</text>
</comment>
<comment type="catalytic activity">
    <reaction evidence="15">
        <text>(6S)-NADHX + ATP = ADP + phosphate + NADH + H(+)</text>
        <dbReference type="Rhea" id="RHEA:19017"/>
        <dbReference type="ChEBI" id="CHEBI:15378"/>
        <dbReference type="ChEBI" id="CHEBI:30616"/>
        <dbReference type="ChEBI" id="CHEBI:43474"/>
        <dbReference type="ChEBI" id="CHEBI:57945"/>
        <dbReference type="ChEBI" id="CHEBI:64074"/>
        <dbReference type="ChEBI" id="CHEBI:456216"/>
        <dbReference type="EC" id="4.2.1.93"/>
    </reaction>
</comment>
<feature type="binding site" evidence="15">
    <location>
        <begin position="248"/>
        <end position="252"/>
    </location>
    <ligand>
        <name>ATP</name>
        <dbReference type="ChEBI" id="CHEBI:30616"/>
    </ligand>
</feature>
<feature type="binding site" evidence="15">
    <location>
        <begin position="208"/>
        <end position="214"/>
    </location>
    <ligand>
        <name>(6S)-NADPHX</name>
        <dbReference type="ChEBI" id="CHEBI:64076"/>
    </ligand>
</feature>
<feature type="compositionally biased region" description="Basic and acidic residues" evidence="17">
    <location>
        <begin position="715"/>
        <end position="737"/>
    </location>
</feature>
<keyword evidence="18" id="KW-0812">Transmembrane</keyword>
<dbReference type="PANTHER" id="PTHR12592:SF0">
    <property type="entry name" value="ATP-DEPENDENT (S)-NAD(P)H-HYDRATE DEHYDRATASE"/>
    <property type="match status" value="1"/>
</dbReference>
<accession>A0A085NCB4</accession>
<dbReference type="InterPro" id="IPR028565">
    <property type="entry name" value="MHD"/>
</dbReference>
<dbReference type="GO" id="GO:0110051">
    <property type="term" value="P:metabolite repair"/>
    <property type="evidence" value="ECO:0007669"/>
    <property type="project" value="TreeGrafter"/>
</dbReference>
<dbReference type="InterPro" id="IPR017953">
    <property type="entry name" value="Carbohydrate_kinase_pred_CS"/>
</dbReference>
<keyword evidence="10 16" id="KW-0175">Coiled coil</keyword>
<dbReference type="Proteomes" id="UP000030758">
    <property type="component" value="Unassembled WGS sequence"/>
</dbReference>
<keyword evidence="5 15" id="KW-0547">Nucleotide-binding</keyword>
<evidence type="ECO:0000259" key="19">
    <source>
        <dbReference type="PROSITE" id="PS50055"/>
    </source>
</evidence>
<keyword evidence="11 18" id="KW-0472">Membrane</keyword>
<feature type="domain" description="Tyrosine specific protein phosphatases" evidence="20">
    <location>
        <begin position="586"/>
        <end position="666"/>
    </location>
</feature>
<feature type="domain" description="MHD" evidence="21">
    <location>
        <begin position="1121"/>
        <end position="1374"/>
    </location>
</feature>
<dbReference type="PROSITE" id="PS51072">
    <property type="entry name" value="MHD"/>
    <property type="match status" value="1"/>
</dbReference>
<dbReference type="EC" id="4.2.1.93" evidence="15"/>
<evidence type="ECO:0000259" key="21">
    <source>
        <dbReference type="PROSITE" id="PS51072"/>
    </source>
</evidence>
<keyword evidence="18" id="KW-1133">Transmembrane helix</keyword>
<evidence type="ECO:0000256" key="5">
    <source>
        <dbReference type="ARBA" id="ARBA00022741"/>
    </source>
</evidence>
<dbReference type="PROSITE" id="PS50056">
    <property type="entry name" value="TYR_PHOSPHATASE_2"/>
    <property type="match status" value="1"/>
</dbReference>
<dbReference type="InterPro" id="IPR000242">
    <property type="entry name" value="PTP_cat"/>
</dbReference>
<evidence type="ECO:0000313" key="23">
    <source>
        <dbReference type="EMBL" id="KFD67110.1"/>
    </source>
</evidence>
<evidence type="ECO:0000256" key="4">
    <source>
        <dbReference type="ARBA" id="ARBA00022553"/>
    </source>
</evidence>
<dbReference type="InterPro" id="IPR036168">
    <property type="entry name" value="AP2_Mu_C_sf"/>
</dbReference>
<comment type="catalytic activity">
    <reaction evidence="14 15">
        <text>(6S)-NADPHX + ATP = ADP + phosphate + NADPH + H(+)</text>
        <dbReference type="Rhea" id="RHEA:32231"/>
        <dbReference type="ChEBI" id="CHEBI:15378"/>
        <dbReference type="ChEBI" id="CHEBI:30616"/>
        <dbReference type="ChEBI" id="CHEBI:43474"/>
        <dbReference type="ChEBI" id="CHEBI:57783"/>
        <dbReference type="ChEBI" id="CHEBI:64076"/>
        <dbReference type="ChEBI" id="CHEBI:456216"/>
        <dbReference type="EC" id="4.2.1.93"/>
    </reaction>
</comment>
<keyword evidence="6 15" id="KW-0067">ATP-binding</keyword>
<dbReference type="SUPFAM" id="SSF52799">
    <property type="entry name" value="(Phosphotyrosine protein) phosphatases II"/>
    <property type="match status" value="1"/>
</dbReference>
<dbReference type="Pfam" id="PF01256">
    <property type="entry name" value="Carb_kinase"/>
    <property type="match status" value="1"/>
</dbReference>
<dbReference type="Gene3D" id="3.40.1190.20">
    <property type="match status" value="1"/>
</dbReference>
<dbReference type="PROSITE" id="PS50055">
    <property type="entry name" value="TYR_PHOSPHATASE_PTP"/>
    <property type="match status" value="1"/>
</dbReference>
<dbReference type="FunFam" id="3.30.450.60:FF:000002">
    <property type="entry name" value="AP-2 complex subunit mu, putative"/>
    <property type="match status" value="1"/>
</dbReference>
<dbReference type="GO" id="GO:0006886">
    <property type="term" value="P:intracellular protein transport"/>
    <property type="evidence" value="ECO:0007669"/>
    <property type="project" value="InterPro"/>
</dbReference>
<dbReference type="SUPFAM" id="SSF53613">
    <property type="entry name" value="Ribokinase-like"/>
    <property type="match status" value="1"/>
</dbReference>
<evidence type="ECO:0000256" key="6">
    <source>
        <dbReference type="ARBA" id="ARBA00022840"/>
    </source>
</evidence>
<dbReference type="Pfam" id="PF01217">
    <property type="entry name" value="Clat_adaptor_s"/>
    <property type="match status" value="1"/>
</dbReference>
<keyword evidence="3" id="KW-0813">Transport</keyword>
<dbReference type="InterPro" id="IPR001392">
    <property type="entry name" value="Clathrin_mu"/>
</dbReference>
<keyword evidence="4 15" id="KW-0597">Phosphoprotein</keyword>
<feature type="transmembrane region" description="Helical" evidence="18">
    <location>
        <begin position="7"/>
        <end position="26"/>
    </location>
</feature>
<dbReference type="CDD" id="cd09252">
    <property type="entry name" value="AP-3_Mu3_Cterm"/>
    <property type="match status" value="1"/>
</dbReference>
<gene>
    <name evidence="23" type="ORF">M514_20730</name>
</gene>
<dbReference type="InterPro" id="IPR016130">
    <property type="entry name" value="Tyr_Pase_AS"/>
</dbReference>
<dbReference type="Gene3D" id="3.30.450.60">
    <property type="match status" value="1"/>
</dbReference>
<feature type="compositionally biased region" description="Basic residues" evidence="17">
    <location>
        <begin position="797"/>
        <end position="816"/>
    </location>
</feature>
<sequence>MHGLYASFLAPVVSIIVYVGYVSYLLHMCDAMHSAASQVQQLFSSGLRSSSNRSVMRMVKQCVPQMSYEMHKGSCGRVCVIGGSFEYTGAPYFSAISAVKTGADLAFVVCDPSAAPVIKSYSPELIVYPSLQDGAFQTLLDPLFSRVHSVVLGPGLGRNPSLAKLITAFFEKARQRELPMVIDADGLHFFSENPELFRGYKRLILTPNAMEFNRLYEATIGKAPDEGNLEAAVKQLAQELKNVTIVRKGFHDVISDGLSTLQCDVANSPRRCGGQGDLLTGAMATFLHWTHDRLSNKPMATDNPYSATLLSAFAACCLTRECNRLAFQKLTRSTTTSDMIREIQTAFSNFCNGCRVLTVKALSHCKKNNIRLVCEPVMQNGAAMSDDEANGNKKTRLDWLLEYGRMPYLDLLQIMRAEFSSLPGRPNAAEATSFMSQLNKAKNRYIDILCLEKTRVKLRGDGCDYIHANWVRSSELDMKIIMAQAPTQNTLDEFYRMLFQENVLLIVCLTQLKERGVEKMHPYWPATEGSQLTFANYTVKNSGIQETCNSLISTLDVEQIDKKAHMTIKHLFYLDWPDHRVPRCTHKFINLVSQCNKLSSEISNNSKNNPTMVIHCSAGVGRSGTLTALLVIQKVIDRGLPPKIRDTVAEIRQQRSLAVQGIEQYMFIYRTTMEMVYAKEWAGREPHREILKQMGALRLITTNSCCNLANFGKDQRDFEPAAPPSRHEEGDPARRQPSEAPGQRQHRSTLAVVEAQIKTGLKGLKNRITSRLLERKDQEQKDENKQCSSPESTLPPVKRKLSSIRRRTSSKRKSSNKKNAAFRCERVILKSPPDDRFKALSHAVLHEASALCLLKVLSEGVELNKRLQKNSLKQFSAIISPPYGLRQVTACLRFRLDYCSSLRSAVPAFCSGLLYVWGACKYLDGNSPVPDVVARAVEHLSGHHEMIESLFVINKAGDITLEKHWKSAINRTVCDYFFEAQKEAATPEDVPVVIVTPHHYLINIYRDQLFFVAAVKVELPPLVVIEFLHRVVDIIILYFDECSDTVIKDNLVTLYELLDEMLDNGYPLTTEPNVLQELIKPPSFLRNLSNTVTGKSNVSERLPMGQLSNIPWRRSSVRYNNNEAYFDVVEEIDAIIDKSGNLVFGEIHGFVSSVQQQQYAYVEDLQVDCCIKLSGMPDLTLSFVNPRLFDDVSFHPCVRLKRWEADRVLSFVPPDGRFRLMTFHIGSQSRVTPPIQVRHSFGFKVGESGKFDLTVSLVHFVGKTLEDVLFTISMPKYVVNCNLIPSQGRTSFESTSKTLLWEVGKLEASGTVNLRGMVTVQAGQLSANGSPIINVTICVHLSGVKVSRVDMYGEKYKPFKGVKYNCLPYVTVPDYSSCEQVTHCLRYRVSLVCMMSSAKAGESSHATELSEAEKEQLREELRKTEEEINTLRQVIAARMKHAADLKQKLGINPWQEIQQDVSEGIRFVKESEAYHATNDFIQQATDALSNVGSKVSNKFGQLRTTPAFKSFEEKVGSAYTSVKVR</sequence>
<keyword evidence="13 15" id="KW-0456">Lyase</keyword>
<dbReference type="SMART" id="SM00404">
    <property type="entry name" value="PTPc_motif"/>
    <property type="match status" value="1"/>
</dbReference>
<comment type="function">
    <text evidence="15">Catalyzes the dehydration of the S-form of NAD(P)HX at the expense of ATP, which is converted to ADP. Together with NAD(P)HX epimerase, which catalyzes the epimerization of the S- and R-forms, the enzyme allows the repair of both epimers of NAD(P)HX, a damaged form of NAD(P)H that is a result of enzymatic or heat-dependent hydration.</text>
</comment>
<evidence type="ECO:0000256" key="9">
    <source>
        <dbReference type="ARBA" id="ARBA00023027"/>
    </source>
</evidence>
<keyword evidence="8" id="KW-0653">Protein transport</keyword>
<feature type="domain" description="YjeF C-terminal" evidence="22">
    <location>
        <begin position="55"/>
        <end position="350"/>
    </location>
</feature>
<feature type="binding site" evidence="15">
    <location>
        <position position="277"/>
    </location>
    <ligand>
        <name>(6S)-NADPHX</name>
        <dbReference type="ChEBI" id="CHEBI:64076"/>
    </ligand>
</feature>
<evidence type="ECO:0000256" key="11">
    <source>
        <dbReference type="ARBA" id="ARBA00023136"/>
    </source>
</evidence>
<evidence type="ECO:0000256" key="1">
    <source>
        <dbReference type="ARBA" id="ARBA00004277"/>
    </source>
</evidence>
<evidence type="ECO:0000256" key="18">
    <source>
        <dbReference type="SAM" id="Phobius"/>
    </source>
</evidence>
<feature type="compositionally biased region" description="Basic and acidic residues" evidence="17">
    <location>
        <begin position="772"/>
        <end position="785"/>
    </location>
</feature>
<evidence type="ECO:0000256" key="12">
    <source>
        <dbReference type="ARBA" id="ARBA00023176"/>
    </source>
</evidence>
<feature type="region of interest" description="Disordered" evidence="17">
    <location>
        <begin position="715"/>
        <end position="749"/>
    </location>
</feature>
<feature type="binding site" evidence="15">
    <location>
        <position position="155"/>
    </location>
    <ligand>
        <name>(6S)-NADPHX</name>
        <dbReference type="ChEBI" id="CHEBI:64076"/>
    </ligand>
</feature>
<dbReference type="InterPro" id="IPR011012">
    <property type="entry name" value="Longin-like_dom_sf"/>
</dbReference>
<evidence type="ECO:0000256" key="2">
    <source>
        <dbReference type="ARBA" id="ARBA00005702"/>
    </source>
</evidence>
<keyword evidence="7" id="KW-0521">NADP</keyword>
<feature type="region of interest" description="Disordered" evidence="17">
    <location>
        <begin position="768"/>
        <end position="818"/>
    </location>
</feature>
<reference evidence="23" key="1">
    <citation type="journal article" date="2014" name="Nat. Genet.">
        <title>Genome and transcriptome of the porcine whipworm Trichuris suis.</title>
        <authorList>
            <person name="Jex A.R."/>
            <person name="Nejsum P."/>
            <person name="Schwarz E.M."/>
            <person name="Hu L."/>
            <person name="Young N.D."/>
            <person name="Hall R.S."/>
            <person name="Korhonen P.K."/>
            <person name="Liao S."/>
            <person name="Thamsborg S."/>
            <person name="Xia J."/>
            <person name="Xu P."/>
            <person name="Wang S."/>
            <person name="Scheerlinck J.P."/>
            <person name="Hofmann A."/>
            <person name="Sternberg P.W."/>
            <person name="Wang J."/>
            <person name="Gasser R.B."/>
        </authorList>
    </citation>
    <scope>NUCLEOTIDE SEQUENCE [LARGE SCALE GENOMIC DNA]</scope>
    <source>
        <strain evidence="23">DCEP-RM93F</strain>
    </source>
</reference>
<name>A0A085NCB4_9BILA</name>
<dbReference type="PRINTS" id="PR00314">
    <property type="entry name" value="CLATHRINADPT"/>
</dbReference>
<evidence type="ECO:0000256" key="13">
    <source>
        <dbReference type="ARBA" id="ARBA00023239"/>
    </source>
</evidence>
<dbReference type="SUPFAM" id="SSF49447">
    <property type="entry name" value="Second domain of Mu2 adaptin subunit (ap50) of ap2 adaptor"/>
    <property type="match status" value="1"/>
</dbReference>
<organism evidence="23">
    <name type="scientific">Trichuris suis</name>
    <name type="common">pig whipworm</name>
    <dbReference type="NCBI Taxonomy" id="68888"/>
    <lineage>
        <taxon>Eukaryota</taxon>
        <taxon>Metazoa</taxon>
        <taxon>Ecdysozoa</taxon>
        <taxon>Nematoda</taxon>
        <taxon>Enoplea</taxon>
        <taxon>Dorylaimia</taxon>
        <taxon>Trichinellida</taxon>
        <taxon>Trichuridae</taxon>
        <taxon>Trichuris</taxon>
    </lineage>
</organism>
<evidence type="ECO:0000256" key="16">
    <source>
        <dbReference type="SAM" id="Coils"/>
    </source>
</evidence>
<evidence type="ECO:0000256" key="15">
    <source>
        <dbReference type="HAMAP-Rule" id="MF_03157"/>
    </source>
</evidence>
<evidence type="ECO:0000259" key="20">
    <source>
        <dbReference type="PROSITE" id="PS50056"/>
    </source>
</evidence>
<evidence type="ECO:0000256" key="17">
    <source>
        <dbReference type="SAM" id="MobiDB-lite"/>
    </source>
</evidence>
<dbReference type="HAMAP" id="MF_01965">
    <property type="entry name" value="NADHX_dehydratase"/>
    <property type="match status" value="1"/>
</dbReference>
<dbReference type="PANTHER" id="PTHR12592">
    <property type="entry name" value="ATP-DEPENDENT (S)-NAD(P)H-HYDRATE DEHYDRATASE FAMILY MEMBER"/>
    <property type="match status" value="1"/>
</dbReference>
<dbReference type="Gene3D" id="2.60.40.1170">
    <property type="entry name" value="Mu homology domain, subdomain B"/>
    <property type="match status" value="2"/>
</dbReference>
<feature type="binding site" evidence="15">
    <location>
        <begin position="267"/>
        <end position="276"/>
    </location>
    <ligand>
        <name>ATP</name>
        <dbReference type="ChEBI" id="CHEBI:30616"/>
    </ligand>
</feature>
<dbReference type="SUPFAM" id="SSF64356">
    <property type="entry name" value="SNARE-like"/>
    <property type="match status" value="1"/>
</dbReference>
<comment type="cofactor">
    <cofactor evidence="15">
        <name>Mg(2+)</name>
        <dbReference type="ChEBI" id="CHEBI:18420"/>
    </cofactor>
</comment>
<dbReference type="Gene3D" id="3.90.190.10">
    <property type="entry name" value="Protein tyrosine phosphatase superfamily"/>
    <property type="match status" value="1"/>
</dbReference>
<dbReference type="PROSITE" id="PS00383">
    <property type="entry name" value="TYR_PHOSPHATASE_1"/>
    <property type="match status" value="1"/>
</dbReference>
<dbReference type="InterPro" id="IPR022775">
    <property type="entry name" value="AP_mu_sigma_su"/>
</dbReference>
<dbReference type="CDD" id="cd01171">
    <property type="entry name" value="YXKO-related"/>
    <property type="match status" value="1"/>
</dbReference>
<dbReference type="GO" id="GO:0005524">
    <property type="term" value="F:ATP binding"/>
    <property type="evidence" value="ECO:0007669"/>
    <property type="project" value="UniProtKB-KW"/>
</dbReference>
<dbReference type="PROSITE" id="PS51383">
    <property type="entry name" value="YJEF_C_3"/>
    <property type="match status" value="1"/>
</dbReference>
<dbReference type="SMART" id="SM00194">
    <property type="entry name" value="PTPc"/>
    <property type="match status" value="1"/>
</dbReference>
<dbReference type="CDD" id="cd00047">
    <property type="entry name" value="PTPc"/>
    <property type="match status" value="1"/>
</dbReference>
<dbReference type="GO" id="GO:0030131">
    <property type="term" value="C:clathrin adaptor complex"/>
    <property type="evidence" value="ECO:0007669"/>
    <property type="project" value="InterPro"/>
</dbReference>
<dbReference type="GO" id="GO:0004725">
    <property type="term" value="F:protein tyrosine phosphatase activity"/>
    <property type="evidence" value="ECO:0007669"/>
    <property type="project" value="InterPro"/>
</dbReference>
<dbReference type="InterPro" id="IPR003595">
    <property type="entry name" value="Tyr_Pase_cat"/>
</dbReference>
<keyword evidence="12" id="KW-0168">Coated pit</keyword>
<evidence type="ECO:0000259" key="22">
    <source>
        <dbReference type="PROSITE" id="PS51383"/>
    </source>
</evidence>
<dbReference type="GO" id="GO:0005905">
    <property type="term" value="C:clathrin-coated pit"/>
    <property type="evidence" value="ECO:0007669"/>
    <property type="project" value="UniProtKB-KW"/>
</dbReference>
<keyword evidence="9 15" id="KW-0520">NAD</keyword>
<evidence type="ECO:0000256" key="8">
    <source>
        <dbReference type="ARBA" id="ARBA00022927"/>
    </source>
</evidence>
<feature type="coiled-coil region" evidence="16">
    <location>
        <begin position="1407"/>
        <end position="1434"/>
    </location>
</feature>
<dbReference type="NCBIfam" id="TIGR00196">
    <property type="entry name" value="yjeF_cterm"/>
    <property type="match status" value="1"/>
</dbReference>
<evidence type="ECO:0000256" key="14">
    <source>
        <dbReference type="ARBA" id="ARBA00047472"/>
    </source>
</evidence>
<proteinExistence type="inferred from homology"/>
<evidence type="ECO:0000256" key="10">
    <source>
        <dbReference type="ARBA" id="ARBA00023054"/>
    </source>
</evidence>
<dbReference type="InterPro" id="IPR029021">
    <property type="entry name" value="Prot-tyrosine_phosphatase-like"/>
</dbReference>
<dbReference type="InterPro" id="IPR007327">
    <property type="entry name" value="TPD52"/>
</dbReference>
<dbReference type="Pfam" id="PF04201">
    <property type="entry name" value="TPD52"/>
    <property type="match status" value="1"/>
</dbReference>
<evidence type="ECO:0000256" key="7">
    <source>
        <dbReference type="ARBA" id="ARBA00022857"/>
    </source>
</evidence>
<comment type="subcellular location">
    <subcellularLocation>
        <location evidence="1">Membrane</location>
        <location evidence="1">Coated pit</location>
        <topology evidence="1">Peripheral membrane protein</topology>
        <orientation evidence="1">Cytoplasmic side</orientation>
    </subcellularLocation>
</comment>
<dbReference type="Pfam" id="PF00928">
    <property type="entry name" value="Adap_comp_sub"/>
    <property type="match status" value="1"/>
</dbReference>
<feature type="domain" description="Tyrosine-protein phosphatase" evidence="19">
    <location>
        <begin position="415"/>
        <end position="675"/>
    </location>
</feature>
<dbReference type="Pfam" id="PF00102">
    <property type="entry name" value="Y_phosphatase"/>
    <property type="match status" value="1"/>
</dbReference>
<dbReference type="GO" id="GO:0046496">
    <property type="term" value="P:nicotinamide nucleotide metabolic process"/>
    <property type="evidence" value="ECO:0007669"/>
    <property type="project" value="UniProtKB-UniRule"/>
</dbReference>
<dbReference type="GO" id="GO:0047453">
    <property type="term" value="F:ATP-dependent NAD(P)H-hydrate dehydratase activity"/>
    <property type="evidence" value="ECO:0007669"/>
    <property type="project" value="UniProtKB-UniRule"/>
</dbReference>
<protein>
    <recommendedName>
        <fullName evidence="15">ATP-dependent (S)-NAD(P)H-hydrate dehydratase</fullName>
        <ecNumber evidence="15">4.2.1.93</ecNumber>
    </recommendedName>
    <alternativeName>
        <fullName evidence="15">ATP-dependent NAD(P)HX dehydratase</fullName>
    </alternativeName>
</protein>
<dbReference type="FunFam" id="3.40.1190.20:FF:000023">
    <property type="entry name" value="ATP-dependent (S)-NAD(P)H-hydrate dehydratase"/>
    <property type="match status" value="1"/>
</dbReference>
<dbReference type="InterPro" id="IPR000387">
    <property type="entry name" value="Tyr_Pase_dom"/>
</dbReference>
<comment type="similarity">
    <text evidence="15">Belongs to the NnrD/CARKD family.</text>
</comment>